<organism evidence="2 3">
    <name type="scientific">Lentzea albida</name>
    <dbReference type="NCBI Taxonomy" id="65499"/>
    <lineage>
        <taxon>Bacteria</taxon>
        <taxon>Bacillati</taxon>
        <taxon>Actinomycetota</taxon>
        <taxon>Actinomycetes</taxon>
        <taxon>Pseudonocardiales</taxon>
        <taxon>Pseudonocardiaceae</taxon>
        <taxon>Lentzea</taxon>
    </lineage>
</organism>
<dbReference type="PROSITE" id="PS51257">
    <property type="entry name" value="PROKAR_LIPOPROTEIN"/>
    <property type="match status" value="1"/>
</dbReference>
<dbReference type="Proteomes" id="UP000199503">
    <property type="component" value="Unassembled WGS sequence"/>
</dbReference>
<protein>
    <submittedName>
        <fullName evidence="2">Uncharacterized protein</fullName>
    </submittedName>
</protein>
<feature type="signal peptide" evidence="1">
    <location>
        <begin position="1"/>
        <end position="18"/>
    </location>
</feature>
<accession>A0A1H9E1X3</accession>
<sequence length="515" mass="53804">MRSLIGLVLLLVAGCTVAVPGTAQREPSAVPISASRGGTVAAGPQLMISVPDGAVDVDTTLAAVPSSVALPERPGFVNAGRPFDVTVGAALRKPVALTFAGEGGPEGAMPVVLRHDADLGWYPVEVGEPGQPLVAQRMELSTYLPGWFVASAGWVRDRLVGKSDPAQCGAKPDWAQFTAPKIDVVTGCIGADGAVAALSVRSNRAVPLQVAVPAGDVPAVKGRSEPLHGLLTRLAGKDRVILFEGEELTLRWQRPAQSATRTVVPHFTVATSVARAASVLFDVKDYRSAVGLLVFVHGCREVVDARDVAAGLDALQKCASPLMTESGSRTAALAILAQVTGLSEDVIASDKNFQSNVLQLKSLLRVAGKVFKFYTGLKLAAELAQAVQDGSATETDRAVVVRLNGTEPPPLEAAFVGTWSQHAGGLEIRATRTGRISYQVQSAAPANFYEMDLKLEQAGPGTVKATATTSNDPEKPKGTVLTLRLQHPGIVITGMRHGNTQWCNATTRANGLCGA</sequence>
<dbReference type="RefSeq" id="WP_143091463.1">
    <property type="nucleotide sequence ID" value="NZ_FOFV01000002.1"/>
</dbReference>
<reference evidence="3" key="1">
    <citation type="submission" date="2016-10" db="EMBL/GenBank/DDBJ databases">
        <authorList>
            <person name="Varghese N."/>
            <person name="Submissions S."/>
        </authorList>
    </citation>
    <scope>NUCLEOTIDE SEQUENCE [LARGE SCALE GENOMIC DNA]</scope>
    <source>
        <strain evidence="3">DSM 44437</strain>
    </source>
</reference>
<dbReference type="OrthoDB" id="3701194at2"/>
<evidence type="ECO:0000313" key="3">
    <source>
        <dbReference type="Proteomes" id="UP000199503"/>
    </source>
</evidence>
<proteinExistence type="predicted"/>
<gene>
    <name evidence="2" type="ORF">SAMN04488000_102134</name>
</gene>
<keyword evidence="1" id="KW-0732">Signal</keyword>
<dbReference type="EMBL" id="FOFV01000002">
    <property type="protein sequence ID" value="SEQ19736.1"/>
    <property type="molecule type" value="Genomic_DNA"/>
</dbReference>
<name>A0A1H9E1X3_9PSEU</name>
<dbReference type="STRING" id="65499.SAMN04488000_102134"/>
<evidence type="ECO:0000313" key="2">
    <source>
        <dbReference type="EMBL" id="SEQ19736.1"/>
    </source>
</evidence>
<keyword evidence="3" id="KW-1185">Reference proteome</keyword>
<dbReference type="AlphaFoldDB" id="A0A1H9E1X3"/>
<evidence type="ECO:0000256" key="1">
    <source>
        <dbReference type="SAM" id="SignalP"/>
    </source>
</evidence>
<feature type="chain" id="PRO_5038873201" evidence="1">
    <location>
        <begin position="19"/>
        <end position="515"/>
    </location>
</feature>